<feature type="domain" description="PGG" evidence="3">
    <location>
        <begin position="576"/>
        <end position="689"/>
    </location>
</feature>
<dbReference type="Gene3D" id="1.25.40.20">
    <property type="entry name" value="Ankyrin repeat-containing domain"/>
    <property type="match status" value="2"/>
</dbReference>
<gene>
    <name evidence="5 6" type="primary">LOC107413239</name>
</gene>
<protein>
    <submittedName>
        <fullName evidence="5 6">Uncharacterized protein LOC107413239</fullName>
    </submittedName>
</protein>
<dbReference type="PROSITE" id="PS50297">
    <property type="entry name" value="ANK_REP_REGION"/>
    <property type="match status" value="1"/>
</dbReference>
<feature type="transmembrane region" description="Helical" evidence="2">
    <location>
        <begin position="622"/>
        <end position="648"/>
    </location>
</feature>
<feature type="transmembrane region" description="Helical" evidence="2">
    <location>
        <begin position="582"/>
        <end position="602"/>
    </location>
</feature>
<evidence type="ECO:0000256" key="1">
    <source>
        <dbReference type="PROSITE-ProRule" id="PRU00023"/>
    </source>
</evidence>
<dbReference type="Pfam" id="PF14223">
    <property type="entry name" value="Retrotran_gag_2"/>
    <property type="match status" value="1"/>
</dbReference>
<evidence type="ECO:0000313" key="5">
    <source>
        <dbReference type="RefSeq" id="XP_048322562.2"/>
    </source>
</evidence>
<feature type="repeat" description="ANK" evidence="1">
    <location>
        <begin position="171"/>
        <end position="203"/>
    </location>
</feature>
<dbReference type="PANTHER" id="PTHR24177:SF329">
    <property type="entry name" value="ANKYRIN REPEAT PROTEIN"/>
    <property type="match status" value="1"/>
</dbReference>
<dbReference type="InterPro" id="IPR026961">
    <property type="entry name" value="PGG_dom"/>
</dbReference>
<evidence type="ECO:0000313" key="6">
    <source>
        <dbReference type="RefSeq" id="XP_048322563.2"/>
    </source>
</evidence>
<dbReference type="GeneID" id="107413239"/>
<accession>A0ABM3I7V6</accession>
<sequence>MSSSKEERIVPEVLDKENYVDWSVRVHTYLLAKDLWDIVESNDEPPKPADHGNVDENSDRVGAEYRAWRKKNAAALHAIQICCGPDAFSVIRDITSAKIAWETLASKFKPQLLRAKTMVSSESPRSEVTISSDDFNLNEPFYNAVWSGDWQATNEFIARNPDVVRARITYSGRTALHVAAINGHMSIVETLVDKMSEEDLEIKDINGFTALAIAATYNASIKIAECMVRKNTKILTIHVTDMLPAALAFRYGHMKMGRYLYTVTPLDNLVLPQNGIDGATLICNAIYMQSFDVAWELLKHCPRLAVTPDRFGRPPIYALANLPSAFLSGSRLRFWQKWIYDCIYIDPACAINDICIELNNIRLLTYNMSIIRSPEKDSHHKFWSFRGLALKFLKMLGIKFLYDMKLVHVQTFQLLHQMCAMTRSLDEIQMEACFVYGALFRAVDRGNVEFIISLLKANQELVETCDELWRNIFMRAILYRQANVFNLIHRLDSKLAAATAVDRHGNNMLHMAGMLAPYPQLNQISGAALQMQRELQWFKEVESIVPPWTIEHTNSSILTPAQVFTRDHKNLRTEGEKWMKGTATSCTVVGALIVTIMFAAAFTVPGGNNQDTGVPIFLNKELFMVFIISDTISLFSSTTSVLMFLGILTSRYAEEDFLKSLPKKMMIGLSTLFFSIATMMIAFCATLLIVLRDKYSWIFFPVISLASIPVTLFAMMQFPLLVEIFFSTYGAGIFDRNVQIWN</sequence>
<evidence type="ECO:0000313" key="4">
    <source>
        <dbReference type="Proteomes" id="UP001652623"/>
    </source>
</evidence>
<keyword evidence="2" id="KW-1133">Transmembrane helix</keyword>
<keyword evidence="2" id="KW-0812">Transmembrane</keyword>
<feature type="transmembrane region" description="Helical" evidence="2">
    <location>
        <begin position="697"/>
        <end position="716"/>
    </location>
</feature>
<dbReference type="SMART" id="SM00248">
    <property type="entry name" value="ANK"/>
    <property type="match status" value="5"/>
</dbReference>
<dbReference type="RefSeq" id="XP_048322562.2">
    <property type="nucleotide sequence ID" value="XM_048466605.2"/>
</dbReference>
<keyword evidence="1" id="KW-0040">ANK repeat</keyword>
<evidence type="ECO:0000259" key="3">
    <source>
        <dbReference type="Pfam" id="PF13962"/>
    </source>
</evidence>
<reference evidence="5 6" key="1">
    <citation type="submission" date="2025-05" db="UniProtKB">
        <authorList>
            <consortium name="RefSeq"/>
        </authorList>
    </citation>
    <scope>IDENTIFICATION</scope>
    <source>
        <tissue evidence="5 6">Seedling</tissue>
    </source>
</reference>
<organism evidence="4 6">
    <name type="scientific">Ziziphus jujuba</name>
    <name type="common">Chinese jujube</name>
    <name type="synonym">Ziziphus sativa</name>
    <dbReference type="NCBI Taxonomy" id="326968"/>
    <lineage>
        <taxon>Eukaryota</taxon>
        <taxon>Viridiplantae</taxon>
        <taxon>Streptophyta</taxon>
        <taxon>Embryophyta</taxon>
        <taxon>Tracheophyta</taxon>
        <taxon>Spermatophyta</taxon>
        <taxon>Magnoliopsida</taxon>
        <taxon>eudicotyledons</taxon>
        <taxon>Gunneridae</taxon>
        <taxon>Pentapetalae</taxon>
        <taxon>rosids</taxon>
        <taxon>fabids</taxon>
        <taxon>Rosales</taxon>
        <taxon>Rhamnaceae</taxon>
        <taxon>Paliureae</taxon>
        <taxon>Ziziphus</taxon>
    </lineage>
</organism>
<dbReference type="SUPFAM" id="SSF48403">
    <property type="entry name" value="Ankyrin repeat"/>
    <property type="match status" value="1"/>
</dbReference>
<keyword evidence="4" id="KW-1185">Reference proteome</keyword>
<feature type="transmembrane region" description="Helical" evidence="2">
    <location>
        <begin position="669"/>
        <end position="691"/>
    </location>
</feature>
<proteinExistence type="predicted"/>
<dbReference type="Pfam" id="PF13962">
    <property type="entry name" value="PGG"/>
    <property type="match status" value="1"/>
</dbReference>
<keyword evidence="2" id="KW-0472">Membrane</keyword>
<dbReference type="Proteomes" id="UP001652623">
    <property type="component" value="Chromosome 8"/>
</dbReference>
<evidence type="ECO:0000256" key="2">
    <source>
        <dbReference type="SAM" id="Phobius"/>
    </source>
</evidence>
<dbReference type="InterPro" id="IPR002110">
    <property type="entry name" value="Ankyrin_rpt"/>
</dbReference>
<dbReference type="RefSeq" id="XP_048322563.2">
    <property type="nucleotide sequence ID" value="XM_048466606.2"/>
</dbReference>
<dbReference type="PROSITE" id="PS50088">
    <property type="entry name" value="ANK_REPEAT"/>
    <property type="match status" value="1"/>
</dbReference>
<dbReference type="InterPro" id="IPR036770">
    <property type="entry name" value="Ankyrin_rpt-contain_sf"/>
</dbReference>
<dbReference type="PANTHER" id="PTHR24177">
    <property type="entry name" value="CASKIN"/>
    <property type="match status" value="1"/>
</dbReference>
<dbReference type="Pfam" id="PF12796">
    <property type="entry name" value="Ank_2"/>
    <property type="match status" value="1"/>
</dbReference>
<name>A0ABM3I7V6_ZIZJJ</name>